<feature type="transmembrane region" description="Helical" evidence="6">
    <location>
        <begin position="39"/>
        <end position="67"/>
    </location>
</feature>
<keyword evidence="5 6" id="KW-0472">Membrane</keyword>
<dbReference type="Proteomes" id="UP001141950">
    <property type="component" value="Unassembled WGS sequence"/>
</dbReference>
<dbReference type="GO" id="GO:0005886">
    <property type="term" value="C:plasma membrane"/>
    <property type="evidence" value="ECO:0007669"/>
    <property type="project" value="UniProtKB-SubCell"/>
</dbReference>
<dbReference type="RefSeq" id="WP_257452988.1">
    <property type="nucleotide sequence ID" value="NZ_JANIPJ010000040.1"/>
</dbReference>
<dbReference type="PANTHER" id="PTHR30086:SF20">
    <property type="entry name" value="ARGININE EXPORTER PROTEIN ARGO-RELATED"/>
    <property type="match status" value="1"/>
</dbReference>
<feature type="transmembrane region" description="Helical" evidence="6">
    <location>
        <begin position="73"/>
        <end position="91"/>
    </location>
</feature>
<accession>A0A9X2SBT6</accession>
<keyword evidence="8" id="KW-1185">Reference proteome</keyword>
<gene>
    <name evidence="7" type="ORF">NQZ67_29380</name>
</gene>
<name>A0A9X2SBT6_9BACL</name>
<dbReference type="Gene3D" id="1.10.287.910">
    <property type="entry name" value="bacterial mercury transporter, merf"/>
    <property type="match status" value="1"/>
</dbReference>
<dbReference type="PANTHER" id="PTHR30086">
    <property type="entry name" value="ARGININE EXPORTER PROTEIN ARGO"/>
    <property type="match status" value="1"/>
</dbReference>
<keyword evidence="2" id="KW-1003">Cell membrane</keyword>
<evidence type="ECO:0000256" key="2">
    <source>
        <dbReference type="ARBA" id="ARBA00022475"/>
    </source>
</evidence>
<organism evidence="7 8">
    <name type="scientific">Paenibacillus soyae</name>
    <dbReference type="NCBI Taxonomy" id="2969249"/>
    <lineage>
        <taxon>Bacteria</taxon>
        <taxon>Bacillati</taxon>
        <taxon>Bacillota</taxon>
        <taxon>Bacilli</taxon>
        <taxon>Bacillales</taxon>
        <taxon>Paenibacillaceae</taxon>
        <taxon>Paenibacillus</taxon>
    </lineage>
</organism>
<sequence length="202" mass="22491">MLEILFHGLLLGFGLILPLGVQNLFVFNQGANQPSYFRALPAIITASICDTILISIAVLGVSVVVFTFSWLKAVLYGFGFVFLIYMGWAIWRSEPNESASQRQSEPKKQILFAASVSLLNPHAIMDTIGVIGINSLNYSGAEKWMFTISIILVSWIWFFGLAFVGRQVVKLDSRGKFITQINKVSAIIIWGMAIYMGLSLFR</sequence>
<feature type="transmembrane region" description="Helical" evidence="6">
    <location>
        <begin position="184"/>
        <end position="201"/>
    </location>
</feature>
<feature type="transmembrane region" description="Helical" evidence="6">
    <location>
        <begin position="6"/>
        <end position="27"/>
    </location>
</feature>
<dbReference type="GO" id="GO:0015171">
    <property type="term" value="F:amino acid transmembrane transporter activity"/>
    <property type="evidence" value="ECO:0007669"/>
    <property type="project" value="TreeGrafter"/>
</dbReference>
<evidence type="ECO:0000256" key="5">
    <source>
        <dbReference type="ARBA" id="ARBA00023136"/>
    </source>
</evidence>
<evidence type="ECO:0000313" key="7">
    <source>
        <dbReference type="EMBL" id="MCR2807994.1"/>
    </source>
</evidence>
<evidence type="ECO:0000313" key="8">
    <source>
        <dbReference type="Proteomes" id="UP001141950"/>
    </source>
</evidence>
<keyword evidence="3 6" id="KW-0812">Transmembrane</keyword>
<comment type="subcellular location">
    <subcellularLocation>
        <location evidence="1">Cell membrane</location>
        <topology evidence="1">Multi-pass membrane protein</topology>
    </subcellularLocation>
</comment>
<comment type="caution">
    <text evidence="7">The sequence shown here is derived from an EMBL/GenBank/DDBJ whole genome shotgun (WGS) entry which is preliminary data.</text>
</comment>
<protein>
    <submittedName>
        <fullName evidence="7">LysE family transporter</fullName>
    </submittedName>
</protein>
<evidence type="ECO:0000256" key="4">
    <source>
        <dbReference type="ARBA" id="ARBA00022989"/>
    </source>
</evidence>
<evidence type="ECO:0000256" key="3">
    <source>
        <dbReference type="ARBA" id="ARBA00022692"/>
    </source>
</evidence>
<evidence type="ECO:0000256" key="1">
    <source>
        <dbReference type="ARBA" id="ARBA00004651"/>
    </source>
</evidence>
<dbReference type="InterPro" id="IPR001123">
    <property type="entry name" value="LeuE-type"/>
</dbReference>
<dbReference type="Pfam" id="PF01810">
    <property type="entry name" value="LysE"/>
    <property type="match status" value="1"/>
</dbReference>
<proteinExistence type="predicted"/>
<reference evidence="7" key="1">
    <citation type="submission" date="2022-08" db="EMBL/GenBank/DDBJ databases">
        <title>The genomic sequence of strain Paenibacillus sp. SCIV0701.</title>
        <authorList>
            <person name="Zhao H."/>
        </authorList>
    </citation>
    <scope>NUCLEOTIDE SEQUENCE</scope>
    <source>
        <strain evidence="7">SCIV0701</strain>
    </source>
</reference>
<dbReference type="EMBL" id="JANIPJ010000040">
    <property type="protein sequence ID" value="MCR2807994.1"/>
    <property type="molecule type" value="Genomic_DNA"/>
</dbReference>
<keyword evidence="4 6" id="KW-1133">Transmembrane helix</keyword>
<feature type="transmembrane region" description="Helical" evidence="6">
    <location>
        <begin position="144"/>
        <end position="164"/>
    </location>
</feature>
<dbReference type="AlphaFoldDB" id="A0A9X2SBT6"/>
<evidence type="ECO:0000256" key="6">
    <source>
        <dbReference type="SAM" id="Phobius"/>
    </source>
</evidence>